<sequence>MEHLCGVLLVICENLRHVPGLLVFSWEILVGALVVVSLIAKRRHTSGSVKAPGKWCSVCEEVSENIGPMTEADALKSSGVEASPLLLQTLCLRALSKHMSKLSLQDMVNLLKMARKSQPPKLSQVTDEKPISKASGIDEEQLQKNTMDNLNKNTHPESAELLQEEMMGWKQKIQEKEEKQRQAQLYPKTEQVLQDIVSQ</sequence>
<comment type="caution">
    <text evidence="3">The sequence shown here is derived from an EMBL/GenBank/DDBJ whole genome shotgun (WGS) entry which is preliminary data.</text>
</comment>
<dbReference type="InParanoid" id="A0A7J8HBV3"/>
<gene>
    <name evidence="3" type="ORF">HJG59_011122</name>
</gene>
<evidence type="ECO:0000313" key="4">
    <source>
        <dbReference type="Proteomes" id="UP000550707"/>
    </source>
</evidence>
<dbReference type="AlphaFoldDB" id="A0A7J8HBV3"/>
<organism evidence="3 4">
    <name type="scientific">Molossus molossus</name>
    <name type="common">Pallas' mastiff bat</name>
    <name type="synonym">Vespertilio molossus</name>
    <dbReference type="NCBI Taxonomy" id="27622"/>
    <lineage>
        <taxon>Eukaryota</taxon>
        <taxon>Metazoa</taxon>
        <taxon>Chordata</taxon>
        <taxon>Craniata</taxon>
        <taxon>Vertebrata</taxon>
        <taxon>Euteleostomi</taxon>
        <taxon>Mammalia</taxon>
        <taxon>Eutheria</taxon>
        <taxon>Laurasiatheria</taxon>
        <taxon>Chiroptera</taxon>
        <taxon>Yangochiroptera</taxon>
        <taxon>Molossidae</taxon>
        <taxon>Molossus</taxon>
    </lineage>
</organism>
<protein>
    <submittedName>
        <fullName evidence="3">Uncharacterized protein</fullName>
    </submittedName>
</protein>
<reference evidence="3 4" key="1">
    <citation type="journal article" date="2020" name="Nature">
        <title>Six reference-quality genomes reveal evolution of bat adaptations.</title>
        <authorList>
            <person name="Jebb D."/>
            <person name="Huang Z."/>
            <person name="Pippel M."/>
            <person name="Hughes G.M."/>
            <person name="Lavrichenko K."/>
            <person name="Devanna P."/>
            <person name="Winkler S."/>
            <person name="Jermiin L.S."/>
            <person name="Skirmuntt E.C."/>
            <person name="Katzourakis A."/>
            <person name="Burkitt-Gray L."/>
            <person name="Ray D.A."/>
            <person name="Sullivan K.A.M."/>
            <person name="Roscito J.G."/>
            <person name="Kirilenko B.M."/>
            <person name="Davalos L.M."/>
            <person name="Corthals A.P."/>
            <person name="Power M.L."/>
            <person name="Jones G."/>
            <person name="Ransome R.D."/>
            <person name="Dechmann D.K.N."/>
            <person name="Locatelli A.G."/>
            <person name="Puechmaille S.J."/>
            <person name="Fedrigo O."/>
            <person name="Jarvis E.D."/>
            <person name="Hiller M."/>
            <person name="Vernes S.C."/>
            <person name="Myers E.W."/>
            <person name="Teeling E.C."/>
        </authorList>
    </citation>
    <scope>NUCLEOTIDE SEQUENCE [LARGE SCALE GENOMIC DNA]</scope>
    <source>
        <strain evidence="3">MMolMol1</strain>
        <tissue evidence="3">Muscle</tissue>
    </source>
</reference>
<proteinExistence type="predicted"/>
<dbReference type="EMBL" id="JACASF010000007">
    <property type="protein sequence ID" value="KAF6469746.1"/>
    <property type="molecule type" value="Genomic_DNA"/>
</dbReference>
<evidence type="ECO:0000256" key="2">
    <source>
        <dbReference type="SAM" id="Phobius"/>
    </source>
</evidence>
<feature type="transmembrane region" description="Helical" evidence="2">
    <location>
        <begin position="20"/>
        <end position="40"/>
    </location>
</feature>
<feature type="region of interest" description="Disordered" evidence="1">
    <location>
        <begin position="119"/>
        <end position="156"/>
    </location>
</feature>
<keyword evidence="2" id="KW-1133">Transmembrane helix</keyword>
<name>A0A7J8HBV3_MOLMO</name>
<keyword evidence="2" id="KW-0472">Membrane</keyword>
<keyword evidence="4" id="KW-1185">Reference proteome</keyword>
<dbReference type="Proteomes" id="UP000550707">
    <property type="component" value="Unassembled WGS sequence"/>
</dbReference>
<evidence type="ECO:0000256" key="1">
    <source>
        <dbReference type="SAM" id="MobiDB-lite"/>
    </source>
</evidence>
<keyword evidence="2" id="KW-0812">Transmembrane</keyword>
<evidence type="ECO:0000313" key="3">
    <source>
        <dbReference type="EMBL" id="KAF6469746.1"/>
    </source>
</evidence>
<accession>A0A7J8HBV3</accession>
<feature type="compositionally biased region" description="Polar residues" evidence="1">
    <location>
        <begin position="143"/>
        <end position="153"/>
    </location>
</feature>